<dbReference type="GO" id="GO:0007098">
    <property type="term" value="P:centrosome cycle"/>
    <property type="evidence" value="ECO:0007669"/>
    <property type="project" value="InterPro"/>
</dbReference>
<proteinExistence type="predicted"/>
<dbReference type="EMBL" id="JAKMXF010000302">
    <property type="protein sequence ID" value="KAI6651723.1"/>
    <property type="molecule type" value="Genomic_DNA"/>
</dbReference>
<name>A0AAV7JS63_9METZ</name>
<dbReference type="InterPro" id="IPR038911">
    <property type="entry name" value="SCLT1"/>
</dbReference>
<protein>
    <submittedName>
        <fullName evidence="3">Sodium channel and clathrin linker 1</fullName>
    </submittedName>
</protein>
<evidence type="ECO:0000256" key="1">
    <source>
        <dbReference type="SAM" id="Coils"/>
    </source>
</evidence>
<dbReference type="GO" id="GO:0060271">
    <property type="term" value="P:cilium assembly"/>
    <property type="evidence" value="ECO:0007669"/>
    <property type="project" value="TreeGrafter"/>
</dbReference>
<keyword evidence="3" id="KW-0813">Transport</keyword>
<dbReference type="GO" id="GO:0034220">
    <property type="term" value="P:monoatomic ion transmembrane transport"/>
    <property type="evidence" value="ECO:0007669"/>
    <property type="project" value="UniProtKB-KW"/>
</dbReference>
<dbReference type="InterPro" id="IPR031887">
    <property type="entry name" value="SDCCAG8"/>
</dbReference>
<dbReference type="GO" id="GO:0005813">
    <property type="term" value="C:centrosome"/>
    <property type="evidence" value="ECO:0007669"/>
    <property type="project" value="InterPro"/>
</dbReference>
<keyword evidence="4" id="KW-1185">Reference proteome</keyword>
<keyword evidence="1" id="KW-0175">Coiled coil</keyword>
<dbReference type="AlphaFoldDB" id="A0AAV7JS63"/>
<feature type="compositionally biased region" description="Polar residues" evidence="2">
    <location>
        <begin position="221"/>
        <end position="230"/>
    </location>
</feature>
<keyword evidence="3" id="KW-0406">Ion transport</keyword>
<evidence type="ECO:0000313" key="3">
    <source>
        <dbReference type="EMBL" id="KAI6651723.1"/>
    </source>
</evidence>
<dbReference type="PANTHER" id="PTHR35970:SF1">
    <property type="entry name" value="SODIUM CHANNEL AND CLATHRIN LINKER 1"/>
    <property type="match status" value="1"/>
</dbReference>
<feature type="coiled-coil region" evidence="1">
    <location>
        <begin position="12"/>
        <end position="185"/>
    </location>
</feature>
<feature type="coiled-coil region" evidence="1">
    <location>
        <begin position="318"/>
        <end position="401"/>
    </location>
</feature>
<dbReference type="Pfam" id="PF15964">
    <property type="entry name" value="CCCAP"/>
    <property type="match status" value="1"/>
</dbReference>
<comment type="caution">
    <text evidence="3">The sequence shown here is derived from an EMBL/GenBank/DDBJ whole genome shotgun (WGS) entry which is preliminary data.</text>
</comment>
<reference evidence="3 4" key="1">
    <citation type="journal article" date="2023" name="BMC Biol.">
        <title>The compact genome of the sponge Oopsacas minuta (Hexactinellida) is lacking key metazoan core genes.</title>
        <authorList>
            <person name="Santini S."/>
            <person name="Schenkelaars Q."/>
            <person name="Jourda C."/>
            <person name="Duchesne M."/>
            <person name="Belahbib H."/>
            <person name="Rocher C."/>
            <person name="Selva M."/>
            <person name="Riesgo A."/>
            <person name="Vervoort M."/>
            <person name="Leys S.P."/>
            <person name="Kodjabachian L."/>
            <person name="Le Bivic A."/>
            <person name="Borchiellini C."/>
            <person name="Claverie J.M."/>
            <person name="Renard E."/>
        </authorList>
    </citation>
    <scope>NUCLEOTIDE SEQUENCE [LARGE SCALE GENOMIC DNA]</scope>
    <source>
        <strain evidence="3">SPO-2</strain>
    </source>
</reference>
<dbReference type="GO" id="GO:0005814">
    <property type="term" value="C:centriole"/>
    <property type="evidence" value="ECO:0007669"/>
    <property type="project" value="TreeGrafter"/>
</dbReference>
<keyword evidence="3" id="KW-0407">Ion channel</keyword>
<dbReference type="PANTHER" id="PTHR35970">
    <property type="entry name" value="SODIUM CHANNEL AND CLATHRIN LINKER 1"/>
    <property type="match status" value="1"/>
</dbReference>
<evidence type="ECO:0000313" key="4">
    <source>
        <dbReference type="Proteomes" id="UP001165289"/>
    </source>
</evidence>
<accession>A0AAV7JS63</accession>
<gene>
    <name evidence="3" type="ORF">LOD99_4971</name>
</gene>
<evidence type="ECO:0000256" key="2">
    <source>
        <dbReference type="SAM" id="MobiDB-lite"/>
    </source>
</evidence>
<organism evidence="3 4">
    <name type="scientific">Oopsacas minuta</name>
    <dbReference type="NCBI Taxonomy" id="111878"/>
    <lineage>
        <taxon>Eukaryota</taxon>
        <taxon>Metazoa</taxon>
        <taxon>Porifera</taxon>
        <taxon>Hexactinellida</taxon>
        <taxon>Hexasterophora</taxon>
        <taxon>Lyssacinosida</taxon>
        <taxon>Leucopsacidae</taxon>
        <taxon>Oopsacas</taxon>
    </lineage>
</organism>
<feature type="region of interest" description="Disordered" evidence="2">
    <location>
        <begin position="206"/>
        <end position="232"/>
    </location>
</feature>
<dbReference type="Proteomes" id="UP001165289">
    <property type="component" value="Unassembled WGS sequence"/>
</dbReference>
<sequence>MKSHIQQRAMLLSEQKKEIMALQEQRAELEHSLMANSRKLASLESREQEAVRHVKESIDMVEVAMIEKNQAMMKAQQANSEIDRLNDTLVQLVEEVGHKTKQGVDEVRLECNQSISNMAREIRSLEDEAQARETEFEKVLKEKQNSQKDLERLKRGYLSQNLEAIHQLQQRLSSVELERETAILKMEGIYSDYLQVREQLDQEQKLTQTDKQNNKQRQESLHSQIQAQKQDQLRLSRQVEELKTNLKESNLNLETCERKYMQKLQSLSNQFRAKEAELQAKFEGTESCHRETTNELRNLLSSHQRLGAKWRGETKTITDRFENATKKLKEENSKLKRTNEELKGEVVQSKFEQQSVSIKLKNLESQRDNFQNRIDELEDRNDQYTQQLTKYMTKERQWEQEQKILNNHLTRLQLQSSHSQLKTKNTRIMTAPSNKFKLPTSEYISSANLPPPLFFSSSSIHRVTQSPNVLSEPFLHLDSYSNCDTTLSNQTDAD</sequence>